<protein>
    <submittedName>
        <fullName evidence="4">Response regulator transcription factor</fullName>
    </submittedName>
</protein>
<dbReference type="InterPro" id="IPR016032">
    <property type="entry name" value="Sig_transdc_resp-reg_C-effctor"/>
</dbReference>
<keyword evidence="5" id="KW-1185">Reference proteome</keyword>
<proteinExistence type="predicted"/>
<evidence type="ECO:0000313" key="5">
    <source>
        <dbReference type="Proteomes" id="UP000815846"/>
    </source>
</evidence>
<dbReference type="SUPFAM" id="SSF46894">
    <property type="entry name" value="C-terminal effector domain of the bipartite response regulators"/>
    <property type="match status" value="1"/>
</dbReference>
<reference evidence="4 5" key="1">
    <citation type="submission" date="2019-08" db="EMBL/GenBank/DDBJ databases">
        <title>Microbe sample from Colwellia echini.</title>
        <authorList>
            <person name="Christiansen L."/>
            <person name="Pathiraja D."/>
            <person name="Schultz-Johansen M."/>
            <person name="Choi I.-G."/>
            <person name="Stougaard P."/>
        </authorList>
    </citation>
    <scope>NUCLEOTIDE SEQUENCE [LARGE SCALE GENOMIC DNA]</scope>
    <source>
        <strain evidence="4 5">A3</strain>
    </source>
</reference>
<evidence type="ECO:0000259" key="3">
    <source>
        <dbReference type="PROSITE" id="PS51755"/>
    </source>
</evidence>
<dbReference type="EMBL" id="PJAI02000003">
    <property type="protein sequence ID" value="TYK66683.1"/>
    <property type="molecule type" value="Genomic_DNA"/>
</dbReference>
<dbReference type="InterPro" id="IPR036388">
    <property type="entry name" value="WH-like_DNA-bd_sf"/>
</dbReference>
<accession>A0ABY3MZP8</accession>
<dbReference type="InterPro" id="IPR001867">
    <property type="entry name" value="OmpR/PhoB-type_DNA-bd"/>
</dbReference>
<comment type="caution">
    <text evidence="4">The sequence shown here is derived from an EMBL/GenBank/DDBJ whole genome shotgun (WGS) entry which is preliminary data.</text>
</comment>
<dbReference type="Pfam" id="PF00486">
    <property type="entry name" value="Trans_reg_C"/>
    <property type="match status" value="1"/>
</dbReference>
<dbReference type="SMART" id="SM00862">
    <property type="entry name" value="Trans_reg_C"/>
    <property type="match status" value="1"/>
</dbReference>
<dbReference type="Proteomes" id="UP000815846">
    <property type="component" value="Unassembled WGS sequence"/>
</dbReference>
<feature type="domain" description="OmpR/PhoB-type" evidence="3">
    <location>
        <begin position="22"/>
        <end position="120"/>
    </location>
</feature>
<organism evidence="4 5">
    <name type="scientific">Colwellia echini</name>
    <dbReference type="NCBI Taxonomy" id="1982103"/>
    <lineage>
        <taxon>Bacteria</taxon>
        <taxon>Pseudomonadati</taxon>
        <taxon>Pseudomonadota</taxon>
        <taxon>Gammaproteobacteria</taxon>
        <taxon>Alteromonadales</taxon>
        <taxon>Colwelliaceae</taxon>
        <taxon>Colwellia</taxon>
    </lineage>
</organism>
<gene>
    <name evidence="4" type="ORF">CWS31_004950</name>
</gene>
<dbReference type="CDD" id="cd00383">
    <property type="entry name" value="trans_reg_C"/>
    <property type="match status" value="1"/>
</dbReference>
<name>A0ABY3MZP8_9GAMM</name>
<evidence type="ECO:0000256" key="2">
    <source>
        <dbReference type="PROSITE-ProRule" id="PRU01091"/>
    </source>
</evidence>
<dbReference type="RefSeq" id="WP_101344765.1">
    <property type="nucleotide sequence ID" value="NZ_PJAI02000003.1"/>
</dbReference>
<sequence>MLTKESSATFKGSNSVTSFEPLNKIVVGQIELSFLNRAVSCSKQLITTTGLEFNLLALLMQNASEIVTREKIAEQIFQRDLHRCDKSINSHILNLRKKFLSVSSQAVIKTVRGEGYIFIR</sequence>
<dbReference type="PROSITE" id="PS51755">
    <property type="entry name" value="OMPR_PHOB"/>
    <property type="match status" value="1"/>
</dbReference>
<dbReference type="Gene3D" id="1.10.10.10">
    <property type="entry name" value="Winged helix-like DNA-binding domain superfamily/Winged helix DNA-binding domain"/>
    <property type="match status" value="1"/>
</dbReference>
<evidence type="ECO:0000256" key="1">
    <source>
        <dbReference type="ARBA" id="ARBA00023125"/>
    </source>
</evidence>
<keyword evidence="1 2" id="KW-0238">DNA-binding</keyword>
<feature type="DNA-binding region" description="OmpR/PhoB-type" evidence="2">
    <location>
        <begin position="22"/>
        <end position="120"/>
    </location>
</feature>
<evidence type="ECO:0000313" key="4">
    <source>
        <dbReference type="EMBL" id="TYK66683.1"/>
    </source>
</evidence>